<evidence type="ECO:0000313" key="2">
    <source>
        <dbReference type="Proteomes" id="UP000016662"/>
    </source>
</evidence>
<dbReference type="STRING" id="411473.RUMCAL_02760"/>
<name>U2LUG9_9FIRM</name>
<gene>
    <name evidence="1" type="ORF">RUMCAL_02760</name>
</gene>
<dbReference type="EMBL" id="AWVF01000345">
    <property type="protein sequence ID" value="ERJ90788.1"/>
    <property type="molecule type" value="Genomic_DNA"/>
</dbReference>
<reference evidence="1 2" key="1">
    <citation type="submission" date="2013-07" db="EMBL/GenBank/DDBJ databases">
        <authorList>
            <person name="Weinstock G."/>
            <person name="Sodergren E."/>
            <person name="Wylie T."/>
            <person name="Fulton L."/>
            <person name="Fulton R."/>
            <person name="Fronick C."/>
            <person name="O'Laughlin M."/>
            <person name="Godfrey J."/>
            <person name="Miner T."/>
            <person name="Herter B."/>
            <person name="Appelbaum E."/>
            <person name="Cordes M."/>
            <person name="Lek S."/>
            <person name="Wollam A."/>
            <person name="Pepin K.H."/>
            <person name="Palsikar V.B."/>
            <person name="Mitreva M."/>
            <person name="Wilson R.K."/>
        </authorList>
    </citation>
    <scope>NUCLEOTIDE SEQUENCE [LARGE SCALE GENOMIC DNA]</scope>
    <source>
        <strain evidence="1 2">ATCC 27760</strain>
    </source>
</reference>
<keyword evidence="2" id="KW-1185">Reference proteome</keyword>
<organism evidence="1 2">
    <name type="scientific">Ruminococcus callidus ATCC 27760</name>
    <dbReference type="NCBI Taxonomy" id="411473"/>
    <lineage>
        <taxon>Bacteria</taxon>
        <taxon>Bacillati</taxon>
        <taxon>Bacillota</taxon>
        <taxon>Clostridia</taxon>
        <taxon>Eubacteriales</taxon>
        <taxon>Oscillospiraceae</taxon>
        <taxon>Ruminococcus</taxon>
    </lineage>
</organism>
<dbReference type="AlphaFoldDB" id="U2LUG9"/>
<evidence type="ECO:0000313" key="1">
    <source>
        <dbReference type="EMBL" id="ERJ90788.1"/>
    </source>
</evidence>
<proteinExistence type="predicted"/>
<dbReference type="Proteomes" id="UP000016662">
    <property type="component" value="Unassembled WGS sequence"/>
</dbReference>
<accession>U2LUG9</accession>
<dbReference type="PATRIC" id="fig|411473.3.peg.2316"/>
<protein>
    <submittedName>
        <fullName evidence="1">Uncharacterized protein</fullName>
    </submittedName>
</protein>
<dbReference type="HOGENOM" id="CLU_3257400_0_0_9"/>
<comment type="caution">
    <text evidence="1">The sequence shown here is derived from an EMBL/GenBank/DDBJ whole genome shotgun (WGS) entry which is preliminary data.</text>
</comment>
<sequence length="42" mass="4618">MFGFFKKKKAPEQVSDMSCVLAIADCISRSNPAVHAALRRGH</sequence>